<reference evidence="2 3" key="1">
    <citation type="journal article" date="2015" name="Genome Biol. Evol.">
        <title>Phylogenomic analyses indicate that early fungi evolved digesting cell walls of algal ancestors of land plants.</title>
        <authorList>
            <person name="Chang Y."/>
            <person name="Wang S."/>
            <person name="Sekimoto S."/>
            <person name="Aerts A.L."/>
            <person name="Choi C."/>
            <person name="Clum A."/>
            <person name="LaButti K.M."/>
            <person name="Lindquist E.A."/>
            <person name="Yee Ngan C."/>
            <person name="Ohm R.A."/>
            <person name="Salamov A.A."/>
            <person name="Grigoriev I.V."/>
            <person name="Spatafora J.W."/>
            <person name="Berbee M.L."/>
        </authorList>
    </citation>
    <scope>NUCLEOTIDE SEQUENCE [LARGE SCALE GENOMIC DNA]</scope>
    <source>
        <strain evidence="2 3">JEL478</strain>
    </source>
</reference>
<name>A0A139A699_GONPJ</name>
<evidence type="ECO:0000313" key="3">
    <source>
        <dbReference type="Proteomes" id="UP000070544"/>
    </source>
</evidence>
<feature type="compositionally biased region" description="Basic residues" evidence="1">
    <location>
        <begin position="68"/>
        <end position="84"/>
    </location>
</feature>
<feature type="region of interest" description="Disordered" evidence="1">
    <location>
        <begin position="58"/>
        <end position="91"/>
    </location>
</feature>
<evidence type="ECO:0000313" key="2">
    <source>
        <dbReference type="EMBL" id="KXS12326.1"/>
    </source>
</evidence>
<protein>
    <submittedName>
        <fullName evidence="2">Uncharacterized protein</fullName>
    </submittedName>
</protein>
<feature type="region of interest" description="Disordered" evidence="1">
    <location>
        <begin position="199"/>
        <end position="219"/>
    </location>
</feature>
<dbReference type="EMBL" id="KQ965789">
    <property type="protein sequence ID" value="KXS12326.1"/>
    <property type="molecule type" value="Genomic_DNA"/>
</dbReference>
<organism evidence="2 3">
    <name type="scientific">Gonapodya prolifera (strain JEL478)</name>
    <name type="common">Monoblepharis prolifera</name>
    <dbReference type="NCBI Taxonomy" id="1344416"/>
    <lineage>
        <taxon>Eukaryota</taxon>
        <taxon>Fungi</taxon>
        <taxon>Fungi incertae sedis</taxon>
        <taxon>Chytridiomycota</taxon>
        <taxon>Chytridiomycota incertae sedis</taxon>
        <taxon>Monoblepharidomycetes</taxon>
        <taxon>Monoblepharidales</taxon>
        <taxon>Gonapodyaceae</taxon>
        <taxon>Gonapodya</taxon>
    </lineage>
</organism>
<dbReference type="AlphaFoldDB" id="A0A139A699"/>
<accession>A0A139A699</accession>
<proteinExistence type="predicted"/>
<evidence type="ECO:0000256" key="1">
    <source>
        <dbReference type="SAM" id="MobiDB-lite"/>
    </source>
</evidence>
<keyword evidence="3" id="KW-1185">Reference proteome</keyword>
<sequence length="219" mass="24934">MWLVTRSGTEIVMPSYHSSTTSHRRYASVLYSRVAMYASPSDGAQRLKCSNEVNTPNNRNITHNFAPSKKHPNARQKIVSRRNSSHLVSEAGAGPLPRRFVILAPAFEKPRRDRMPKFLLEKRRRSTQRGCQLAIMRPKRLERWFQRKIRIKDGGNSKKFSPSSTGIAVTIRSRSGRIVSIEPADDGLFAQYHNDARALPQNESVAAPASPSKWRKRKR</sequence>
<dbReference type="Proteomes" id="UP000070544">
    <property type="component" value="Unassembled WGS sequence"/>
</dbReference>
<gene>
    <name evidence="2" type="ORF">M427DRAFT_502606</name>
</gene>